<name>A0A194QC01_PAPXU</name>
<evidence type="ECO:0000259" key="7">
    <source>
        <dbReference type="PROSITE" id="PS50157"/>
    </source>
</evidence>
<evidence type="ECO:0000313" key="8">
    <source>
        <dbReference type="EMBL" id="KPJ00956.1"/>
    </source>
</evidence>
<gene>
    <name evidence="8" type="ORF">RR46_05221</name>
</gene>
<dbReference type="InterPro" id="IPR036236">
    <property type="entry name" value="Znf_C2H2_sf"/>
</dbReference>
<evidence type="ECO:0000256" key="4">
    <source>
        <dbReference type="ARBA" id="ARBA00022833"/>
    </source>
</evidence>
<feature type="domain" description="C2H2-type" evidence="7">
    <location>
        <begin position="73"/>
        <end position="101"/>
    </location>
</feature>
<dbReference type="PANTHER" id="PTHR24393:SF34">
    <property type="entry name" value="PR_SET DOMAIN 13"/>
    <property type="match status" value="1"/>
</dbReference>
<dbReference type="InterPro" id="IPR013087">
    <property type="entry name" value="Znf_C2H2_type"/>
</dbReference>
<sequence length="321" mass="37955">MSNKDAKVYVCTQAGCKNKYNRPYRLEQHLLSHLNIKPFPCTWENCSKAYSNKSHLNRHIASAHEKEKNNIIYRCPECFKSYSNRQNLKKHIRQKHVVSLPFVCDHCKAQCRKKHQLGAHMYMHNGVKAFSCEICSKEFITLYEKKRHMRCHKTYTCDECSSIFNQWSRYQKHRKSEHCAKKYICEDCGRAYTQRIHIIQHLKSHSNSENPRRTFSCPYPDCFRRYSRNSNLTQHILVKHKKLKHICNICQADYSSQAKLKEHLKIHENGVVPRRKVKSLANGRKHRKDKDTLKMSTALKLAGLTEADIEKCKLLNNTKYE</sequence>
<feature type="domain" description="C2H2-type" evidence="7">
    <location>
        <begin position="130"/>
        <end position="152"/>
    </location>
</feature>
<keyword evidence="5" id="KW-0539">Nucleus</keyword>
<dbReference type="GO" id="GO:0000978">
    <property type="term" value="F:RNA polymerase II cis-regulatory region sequence-specific DNA binding"/>
    <property type="evidence" value="ECO:0007669"/>
    <property type="project" value="TreeGrafter"/>
</dbReference>
<dbReference type="GO" id="GO:0008270">
    <property type="term" value="F:zinc ion binding"/>
    <property type="evidence" value="ECO:0007669"/>
    <property type="project" value="UniProtKB-KW"/>
</dbReference>
<keyword evidence="3 6" id="KW-0863">Zinc-finger</keyword>
<dbReference type="PANTHER" id="PTHR24393">
    <property type="entry name" value="ZINC FINGER PROTEIN"/>
    <property type="match status" value="1"/>
</dbReference>
<evidence type="ECO:0000256" key="5">
    <source>
        <dbReference type="ARBA" id="ARBA00023242"/>
    </source>
</evidence>
<dbReference type="AlphaFoldDB" id="A0A194QC01"/>
<dbReference type="Gene3D" id="3.30.160.60">
    <property type="entry name" value="Classic Zinc Finger"/>
    <property type="match status" value="6"/>
</dbReference>
<feature type="domain" description="C2H2-type" evidence="7">
    <location>
        <begin position="215"/>
        <end position="245"/>
    </location>
</feature>
<dbReference type="PROSITE" id="PS50157">
    <property type="entry name" value="ZINC_FINGER_C2H2_2"/>
    <property type="match status" value="9"/>
</dbReference>
<feature type="domain" description="C2H2-type" evidence="7">
    <location>
        <begin position="183"/>
        <end position="210"/>
    </location>
</feature>
<organism evidence="8 9">
    <name type="scientific">Papilio xuthus</name>
    <name type="common">Asian swallowtail butterfly</name>
    <dbReference type="NCBI Taxonomy" id="66420"/>
    <lineage>
        <taxon>Eukaryota</taxon>
        <taxon>Metazoa</taxon>
        <taxon>Ecdysozoa</taxon>
        <taxon>Arthropoda</taxon>
        <taxon>Hexapoda</taxon>
        <taxon>Insecta</taxon>
        <taxon>Pterygota</taxon>
        <taxon>Neoptera</taxon>
        <taxon>Endopterygota</taxon>
        <taxon>Lepidoptera</taxon>
        <taxon>Glossata</taxon>
        <taxon>Ditrysia</taxon>
        <taxon>Papilionoidea</taxon>
        <taxon>Papilionidae</taxon>
        <taxon>Papilioninae</taxon>
        <taxon>Papilio</taxon>
    </lineage>
</organism>
<reference evidence="8 9" key="1">
    <citation type="journal article" date="2015" name="Nat. Commun.">
        <title>Outbred genome sequencing and CRISPR/Cas9 gene editing in butterflies.</title>
        <authorList>
            <person name="Li X."/>
            <person name="Fan D."/>
            <person name="Zhang W."/>
            <person name="Liu G."/>
            <person name="Zhang L."/>
            <person name="Zhao L."/>
            <person name="Fang X."/>
            <person name="Chen L."/>
            <person name="Dong Y."/>
            <person name="Chen Y."/>
            <person name="Ding Y."/>
            <person name="Zhao R."/>
            <person name="Feng M."/>
            <person name="Zhu Y."/>
            <person name="Feng Y."/>
            <person name="Jiang X."/>
            <person name="Zhu D."/>
            <person name="Xiang H."/>
            <person name="Feng X."/>
            <person name="Li S."/>
            <person name="Wang J."/>
            <person name="Zhang G."/>
            <person name="Kronforst M.R."/>
            <person name="Wang W."/>
        </authorList>
    </citation>
    <scope>NUCLEOTIDE SEQUENCE [LARGE SCALE GENOMIC DNA]</scope>
    <source>
        <strain evidence="8">Ya'a_city_454_Px</strain>
        <tissue evidence="8">Whole body</tissue>
    </source>
</reference>
<evidence type="ECO:0000256" key="1">
    <source>
        <dbReference type="ARBA" id="ARBA00022723"/>
    </source>
</evidence>
<keyword evidence="2" id="KW-0677">Repeat</keyword>
<keyword evidence="4" id="KW-0862">Zinc</keyword>
<dbReference type="Pfam" id="PF00096">
    <property type="entry name" value="zf-C2H2"/>
    <property type="match status" value="5"/>
</dbReference>
<proteinExistence type="predicted"/>
<dbReference type="SMART" id="SM00355">
    <property type="entry name" value="ZnF_C2H2"/>
    <property type="match status" value="9"/>
</dbReference>
<dbReference type="STRING" id="66420.A0A194QC01"/>
<dbReference type="GO" id="GO:0005634">
    <property type="term" value="C:nucleus"/>
    <property type="evidence" value="ECO:0007669"/>
    <property type="project" value="TreeGrafter"/>
</dbReference>
<keyword evidence="9" id="KW-1185">Reference proteome</keyword>
<dbReference type="Proteomes" id="UP000053268">
    <property type="component" value="Unassembled WGS sequence"/>
</dbReference>
<feature type="domain" description="C2H2-type" evidence="7">
    <location>
        <begin position="39"/>
        <end position="69"/>
    </location>
</feature>
<feature type="domain" description="C2H2-type" evidence="7">
    <location>
        <begin position="155"/>
        <end position="183"/>
    </location>
</feature>
<feature type="domain" description="C2H2-type" evidence="7">
    <location>
        <begin position="102"/>
        <end position="129"/>
    </location>
</feature>
<dbReference type="EMBL" id="KQ459439">
    <property type="protein sequence ID" value="KPJ00956.1"/>
    <property type="molecule type" value="Genomic_DNA"/>
</dbReference>
<evidence type="ECO:0000256" key="6">
    <source>
        <dbReference type="PROSITE-ProRule" id="PRU00042"/>
    </source>
</evidence>
<protein>
    <submittedName>
        <fullName evidence="8">Zinc finger protein 316</fullName>
    </submittedName>
</protein>
<dbReference type="PROSITE" id="PS00028">
    <property type="entry name" value="ZINC_FINGER_C2H2_1"/>
    <property type="match status" value="8"/>
</dbReference>
<evidence type="ECO:0000256" key="2">
    <source>
        <dbReference type="ARBA" id="ARBA00022737"/>
    </source>
</evidence>
<keyword evidence="1" id="KW-0479">Metal-binding</keyword>
<evidence type="ECO:0000256" key="3">
    <source>
        <dbReference type="ARBA" id="ARBA00022771"/>
    </source>
</evidence>
<evidence type="ECO:0000313" key="9">
    <source>
        <dbReference type="Proteomes" id="UP000053268"/>
    </source>
</evidence>
<feature type="domain" description="C2H2-type" evidence="7">
    <location>
        <begin position="245"/>
        <end position="267"/>
    </location>
</feature>
<feature type="domain" description="C2H2-type" evidence="7">
    <location>
        <begin position="9"/>
        <end position="38"/>
    </location>
</feature>
<dbReference type="SUPFAM" id="SSF57667">
    <property type="entry name" value="beta-beta-alpha zinc fingers"/>
    <property type="match status" value="5"/>
</dbReference>
<accession>A0A194QC01</accession>
<dbReference type="GO" id="GO:0001228">
    <property type="term" value="F:DNA-binding transcription activator activity, RNA polymerase II-specific"/>
    <property type="evidence" value="ECO:0007669"/>
    <property type="project" value="TreeGrafter"/>
</dbReference>